<dbReference type="AlphaFoldDB" id="A0AA41UI01"/>
<organism evidence="2 3">
    <name type="scientific">Desulfatitalea alkaliphila</name>
    <dbReference type="NCBI Taxonomy" id="2929485"/>
    <lineage>
        <taxon>Bacteria</taxon>
        <taxon>Pseudomonadati</taxon>
        <taxon>Thermodesulfobacteriota</taxon>
        <taxon>Desulfobacteria</taxon>
        <taxon>Desulfobacterales</taxon>
        <taxon>Desulfosarcinaceae</taxon>
        <taxon>Desulfatitalea</taxon>
    </lineage>
</organism>
<keyword evidence="1" id="KW-0812">Transmembrane</keyword>
<reference evidence="2" key="1">
    <citation type="submission" date="2022-04" db="EMBL/GenBank/DDBJ databases">
        <title>Desulfatitalea alkaliphila sp. nov., a novel anaerobic sulfate-reducing bacterium isolated from terrestrial mud volcano, Taman Peninsula, Russia.</title>
        <authorList>
            <person name="Khomyakova M.A."/>
            <person name="Merkel A.Y."/>
            <person name="Slobodkin A.I."/>
        </authorList>
    </citation>
    <scope>NUCLEOTIDE SEQUENCE</scope>
    <source>
        <strain evidence="2">M08but</strain>
    </source>
</reference>
<proteinExistence type="predicted"/>
<keyword evidence="3" id="KW-1185">Reference proteome</keyword>
<evidence type="ECO:0000313" key="2">
    <source>
        <dbReference type="EMBL" id="MCJ8499544.1"/>
    </source>
</evidence>
<feature type="transmembrane region" description="Helical" evidence="1">
    <location>
        <begin position="12"/>
        <end position="34"/>
    </location>
</feature>
<dbReference type="EMBL" id="JALJRB010000002">
    <property type="protein sequence ID" value="MCJ8499544.1"/>
    <property type="molecule type" value="Genomic_DNA"/>
</dbReference>
<dbReference type="RefSeq" id="WP_246902912.1">
    <property type="nucleotide sequence ID" value="NZ_JALJRB010000002.1"/>
</dbReference>
<feature type="transmembrane region" description="Helical" evidence="1">
    <location>
        <begin position="96"/>
        <end position="119"/>
    </location>
</feature>
<comment type="caution">
    <text evidence="2">The sequence shown here is derived from an EMBL/GenBank/DDBJ whole genome shotgun (WGS) entry which is preliminary data.</text>
</comment>
<sequence>MSGLKEPIDVFFTAFGVITMIALPSWIAFARLTMARIEREIRTDGLPRPAPWDGVGYRVLWYLHAIIFPVGIWNRLDDPLIDVALVRRYSTRADIIRGWVFFISNALWVCMILIFMLFFHN</sequence>
<evidence type="ECO:0000256" key="1">
    <source>
        <dbReference type="SAM" id="Phobius"/>
    </source>
</evidence>
<name>A0AA41UI01_9BACT</name>
<keyword evidence="1" id="KW-0472">Membrane</keyword>
<keyword evidence="1" id="KW-1133">Transmembrane helix</keyword>
<evidence type="ECO:0000313" key="3">
    <source>
        <dbReference type="Proteomes" id="UP001165427"/>
    </source>
</evidence>
<gene>
    <name evidence="2" type="ORF">MRX98_03080</name>
</gene>
<dbReference type="Proteomes" id="UP001165427">
    <property type="component" value="Unassembled WGS sequence"/>
</dbReference>
<accession>A0AA41UI01</accession>
<protein>
    <submittedName>
        <fullName evidence="2">Uncharacterized protein</fullName>
    </submittedName>
</protein>